<gene>
    <name evidence="5" type="ORF">BKCO1_8700028</name>
</gene>
<comment type="cofactor">
    <cofactor evidence="1">
        <name>FMN</name>
        <dbReference type="ChEBI" id="CHEBI:58210"/>
    </cofactor>
</comment>
<dbReference type="InterPro" id="IPR037458">
    <property type="entry name" value="L-MDH/L-LDH_FMN-bd"/>
</dbReference>
<dbReference type="PANTHER" id="PTHR10578">
    <property type="entry name" value="S -2-HYDROXY-ACID OXIDASE-RELATED"/>
    <property type="match status" value="1"/>
</dbReference>
<organism evidence="5 6">
    <name type="scientific">Diplodia corticola</name>
    <dbReference type="NCBI Taxonomy" id="236234"/>
    <lineage>
        <taxon>Eukaryota</taxon>
        <taxon>Fungi</taxon>
        <taxon>Dikarya</taxon>
        <taxon>Ascomycota</taxon>
        <taxon>Pezizomycotina</taxon>
        <taxon>Dothideomycetes</taxon>
        <taxon>Dothideomycetes incertae sedis</taxon>
        <taxon>Botryosphaeriales</taxon>
        <taxon>Botryosphaeriaceae</taxon>
        <taxon>Diplodia</taxon>
    </lineage>
</organism>
<evidence type="ECO:0000256" key="2">
    <source>
        <dbReference type="ARBA" id="ARBA00023002"/>
    </source>
</evidence>
<dbReference type="InterPro" id="IPR013785">
    <property type="entry name" value="Aldolase_TIM"/>
</dbReference>
<dbReference type="GO" id="GO:0016491">
    <property type="term" value="F:oxidoreductase activity"/>
    <property type="evidence" value="ECO:0007669"/>
    <property type="project" value="UniProtKB-KW"/>
</dbReference>
<feature type="domain" description="FMN hydroxy acid dehydrogenase" evidence="4">
    <location>
        <begin position="49"/>
        <end position="458"/>
    </location>
</feature>
<dbReference type="PROSITE" id="PS51349">
    <property type="entry name" value="FMN_HYDROXY_ACID_DH_2"/>
    <property type="match status" value="1"/>
</dbReference>
<dbReference type="CDD" id="cd02922">
    <property type="entry name" value="FCB2_FMN"/>
    <property type="match status" value="1"/>
</dbReference>
<dbReference type="AlphaFoldDB" id="A0A1J9QL88"/>
<dbReference type="InterPro" id="IPR000262">
    <property type="entry name" value="FMN-dep_DH"/>
</dbReference>
<dbReference type="SUPFAM" id="SSF51395">
    <property type="entry name" value="FMN-linked oxidoreductases"/>
    <property type="match status" value="1"/>
</dbReference>
<evidence type="ECO:0000313" key="5">
    <source>
        <dbReference type="EMBL" id="OJD29225.1"/>
    </source>
</evidence>
<accession>A0A1J9QL88</accession>
<dbReference type="EMBL" id="MNUE01000087">
    <property type="protein sequence ID" value="OJD29225.1"/>
    <property type="molecule type" value="Genomic_DNA"/>
</dbReference>
<reference evidence="5 6" key="1">
    <citation type="submission" date="2016-10" db="EMBL/GenBank/DDBJ databases">
        <title>Proteomics and genomics reveal pathogen-plant mechanisms compatible with a hemibiotrophic lifestyle of Diplodia corticola.</title>
        <authorList>
            <person name="Fernandes I."/>
            <person name="De Jonge R."/>
            <person name="Van De Peer Y."/>
            <person name="Devreese B."/>
            <person name="Alves A."/>
            <person name="Esteves A.C."/>
        </authorList>
    </citation>
    <scope>NUCLEOTIDE SEQUENCE [LARGE SCALE GENOMIC DNA]</scope>
    <source>
        <strain evidence="5 6">CBS 112549</strain>
    </source>
</reference>
<dbReference type="InterPro" id="IPR037396">
    <property type="entry name" value="FMN_HAD"/>
</dbReference>
<feature type="region of interest" description="Disordered" evidence="3">
    <location>
        <begin position="1"/>
        <end position="48"/>
    </location>
</feature>
<dbReference type="OrthoDB" id="1925334at2759"/>
<evidence type="ECO:0000259" key="4">
    <source>
        <dbReference type="PROSITE" id="PS51349"/>
    </source>
</evidence>
<protein>
    <submittedName>
        <fullName evidence="5">Cytochrome b2</fullName>
    </submittedName>
</protein>
<evidence type="ECO:0000256" key="3">
    <source>
        <dbReference type="SAM" id="MobiDB-lite"/>
    </source>
</evidence>
<dbReference type="STRING" id="236234.A0A1J9QL88"/>
<dbReference type="Pfam" id="PF01070">
    <property type="entry name" value="FMN_dh"/>
    <property type="match status" value="2"/>
</dbReference>
<keyword evidence="6" id="KW-1185">Reference proteome</keyword>
<dbReference type="PANTHER" id="PTHR10578:SF104">
    <property type="entry name" value="CYTOCHROME B2, MITOCHONDRIAL-RELATED"/>
    <property type="match status" value="1"/>
</dbReference>
<evidence type="ECO:0000313" key="6">
    <source>
        <dbReference type="Proteomes" id="UP000183809"/>
    </source>
</evidence>
<keyword evidence="2" id="KW-0560">Oxidoreductase</keyword>
<evidence type="ECO:0000256" key="1">
    <source>
        <dbReference type="ARBA" id="ARBA00001917"/>
    </source>
</evidence>
<feature type="region of interest" description="Disordered" evidence="3">
    <location>
        <begin position="154"/>
        <end position="186"/>
    </location>
</feature>
<dbReference type="Gene3D" id="3.20.20.70">
    <property type="entry name" value="Aldolase class I"/>
    <property type="match status" value="1"/>
</dbReference>
<comment type="caution">
    <text evidence="5">The sequence shown here is derived from an EMBL/GenBank/DDBJ whole genome shotgun (WGS) entry which is preliminary data.</text>
</comment>
<dbReference type="Proteomes" id="UP000183809">
    <property type="component" value="Unassembled WGS sequence"/>
</dbReference>
<proteinExistence type="predicted"/>
<sequence>MADPKQLPYRIEDLEEQLNTKPSHPPNAKQGFVKPPPTATTELQAHEKPPLDSLINSYDFESVASRTLSQKTWAFYSSAATDEITRDANKSSFDRIWWRPRVLRDVSGVDTRSRILGNEVQLPLFVSPAAMARLVHPEGEKAIAAACGNKGVAQTASLTPTRRGGGTPQKEGGTPRGGRGGTPRSVHSVTNLHLQLRGEWASGQDISTNASYPVTDILPNAPANHPFFFQLYVNRDRQASERMLASLPKGIKAIFVTVDAPVPGKREADERVRADEALSAPMTGARAVNDKKGGGLGRIMGSYIDASLTWDDLRWLRSVTDLPIVLKGVQGAADARLAAQAGVQGIILSNHGGRSLDTAPPSILILLELQKCAPEVFEKLEVYVDSGIRRGTDILKCLCLGATAVGMGRHFLYALNYGREGVEHFIDVMRDELETSMKLIGITDLSQVHPGLVNTLEVDHLIPSTLDHPYAKWSKSRGFPKARL</sequence>
<name>A0A1J9QL88_9PEZI</name>
<dbReference type="RefSeq" id="XP_020125485.1">
    <property type="nucleotide sequence ID" value="XM_020279657.1"/>
</dbReference>
<dbReference type="GeneID" id="31019920"/>